<dbReference type="EMBL" id="CP015910">
    <property type="protein sequence ID" value="ANN64092.1"/>
    <property type="molecule type" value="Genomic_DNA"/>
</dbReference>
<sequence>MKNSTSSLLSDKFDICTKNLDIHSSAIKKIVEEENKFNRSIPELDIHSSIRKILEEEKSFNIDTKKIDINNTLYEASQLAVNSLYNTFKDIEEFNKENKNIVSNSSINNFLSDAIKNAEELRKKEYVDIAGSITINSLYETLKHSNLSLNNSLSDAIKNAEELRKKEYVDIAGSITINSLYEALKHSNLSLNNSLSDAIKNAEELRKKEYVDIAGSITINSLYETLKHSNLSLNNSLSDAIKNAEELRKKEYVDIAGSITINSLYETLKHSQELLKKDYANFIELNYKKCFSDSINKVFLKLEEDENLNLKAIDKNEIEELKNDLYSINNTNNWQLKLMDYWEKWSKKNPIYNRIILIIYGLLIAIFTALIINIMDKNNSKSNVIYQTTVNNITIIGDVKYYYEVETKDNEGNIIKGYVSKRKYNHLKSNKTVQK</sequence>
<keyword evidence="2" id="KW-0472">Membrane</keyword>
<gene>
    <name evidence="3" type="ORF">BHYOB78_09505</name>
</gene>
<keyword evidence="1" id="KW-0175">Coiled coil</keyword>
<dbReference type="Proteomes" id="UP000092328">
    <property type="component" value="Chromosome"/>
</dbReference>
<protein>
    <submittedName>
        <fullName evidence="3">Uncharacterized protein</fullName>
    </submittedName>
</protein>
<accession>A0A3B6WA57</accession>
<name>A0A3B6WA57_BRAHO</name>
<reference evidence="4" key="1">
    <citation type="journal article" date="2016" name="Genome Announc.">
        <title>Complete Genome Sequence of Brachyspira hyodysenteriae Type Strain B78 (ATCC 27164).</title>
        <authorList>
            <person name="Mirajkar N.S."/>
            <person name="Johnson T.J."/>
            <person name="Gebhart C.J."/>
        </authorList>
    </citation>
    <scope>NUCLEOTIDE SEQUENCE [LARGE SCALE GENOMIC DNA]</scope>
    <source>
        <strain evidence="4">B78</strain>
    </source>
</reference>
<keyword evidence="4" id="KW-1185">Reference proteome</keyword>
<evidence type="ECO:0000313" key="4">
    <source>
        <dbReference type="Proteomes" id="UP000092328"/>
    </source>
</evidence>
<dbReference type="AlphaFoldDB" id="A0A3B6WA57"/>
<dbReference type="RefSeq" id="WP_065203233.1">
    <property type="nucleotide sequence ID" value="NZ_CP015910.2"/>
</dbReference>
<keyword evidence="2" id="KW-0812">Transmembrane</keyword>
<keyword evidence="2" id="KW-1133">Transmembrane helix</keyword>
<proteinExistence type="predicted"/>
<feature type="coiled-coil region" evidence="1">
    <location>
        <begin position="146"/>
        <end position="250"/>
    </location>
</feature>
<evidence type="ECO:0000256" key="2">
    <source>
        <dbReference type="SAM" id="Phobius"/>
    </source>
</evidence>
<organism evidence="3 4">
    <name type="scientific">Brachyspira hyodysenteriae ATCC 27164</name>
    <dbReference type="NCBI Taxonomy" id="1266923"/>
    <lineage>
        <taxon>Bacteria</taxon>
        <taxon>Pseudomonadati</taxon>
        <taxon>Spirochaetota</taxon>
        <taxon>Spirochaetia</taxon>
        <taxon>Brachyspirales</taxon>
        <taxon>Brachyspiraceae</taxon>
        <taxon>Brachyspira</taxon>
    </lineage>
</organism>
<reference evidence="4" key="2">
    <citation type="journal article" date="2017" name="Genome Announc.">
        <title>Correction for Mirajkar et al., Complete Genome Sequence of Brachyspira hyodysenteriae Type Strain B78 (ATCC 27164).</title>
        <authorList>
            <person name="Mirajkar N.S."/>
            <person name="Johnson T.J."/>
            <person name="Gebhart C.J."/>
        </authorList>
    </citation>
    <scope>NUCLEOTIDE SEQUENCE [LARGE SCALE GENOMIC DNA]</scope>
    <source>
        <strain evidence="4">B78</strain>
    </source>
</reference>
<dbReference type="KEGG" id="bhd:BHYOB78_09505"/>
<feature type="transmembrane region" description="Helical" evidence="2">
    <location>
        <begin position="355"/>
        <end position="375"/>
    </location>
</feature>
<evidence type="ECO:0000256" key="1">
    <source>
        <dbReference type="SAM" id="Coils"/>
    </source>
</evidence>
<evidence type="ECO:0000313" key="3">
    <source>
        <dbReference type="EMBL" id="ANN64092.1"/>
    </source>
</evidence>